<proteinExistence type="predicted"/>
<evidence type="ECO:0000313" key="2">
    <source>
        <dbReference type="Proteomes" id="UP000095576"/>
    </source>
</evidence>
<evidence type="ECO:0000313" key="1">
    <source>
        <dbReference type="EMBL" id="CUP70760.1"/>
    </source>
</evidence>
<dbReference type="AlphaFoldDB" id="A0A174QIP8"/>
<name>A0A174QIP8_BACT4</name>
<dbReference type="EMBL" id="CZAP01000010">
    <property type="protein sequence ID" value="CUP70760.1"/>
    <property type="molecule type" value="Genomic_DNA"/>
</dbReference>
<reference evidence="1 2" key="1">
    <citation type="submission" date="2015-09" db="EMBL/GenBank/DDBJ databases">
        <authorList>
            <consortium name="Pathogen Informatics"/>
        </authorList>
    </citation>
    <scope>NUCLEOTIDE SEQUENCE [LARGE SCALE GENOMIC DNA]</scope>
    <source>
        <strain evidence="1 2">2789STDY5834899</strain>
    </source>
</reference>
<accession>A0A174QIP8</accession>
<protein>
    <submittedName>
        <fullName evidence="1">Uncharacterized protein</fullName>
    </submittedName>
</protein>
<dbReference type="Proteomes" id="UP000095576">
    <property type="component" value="Unassembled WGS sequence"/>
</dbReference>
<sequence length="33" mass="3898">MLVCYFLGNGFKFDAKIDKNTCIKQIKTYFFSI</sequence>
<gene>
    <name evidence="1" type="ORF">ERS852511_02968</name>
</gene>
<organism evidence="1 2">
    <name type="scientific">Bacteroides thetaiotaomicron</name>
    <dbReference type="NCBI Taxonomy" id="818"/>
    <lineage>
        <taxon>Bacteria</taxon>
        <taxon>Pseudomonadati</taxon>
        <taxon>Bacteroidota</taxon>
        <taxon>Bacteroidia</taxon>
        <taxon>Bacteroidales</taxon>
        <taxon>Bacteroidaceae</taxon>
        <taxon>Bacteroides</taxon>
    </lineage>
</organism>